<dbReference type="GO" id="GO:0009884">
    <property type="term" value="F:cytokinin receptor activity"/>
    <property type="evidence" value="ECO:0007669"/>
    <property type="project" value="UniProtKB-ARBA"/>
</dbReference>
<dbReference type="CDD" id="cd00082">
    <property type="entry name" value="HisKA"/>
    <property type="match status" value="1"/>
</dbReference>
<evidence type="ECO:0000256" key="8">
    <source>
        <dbReference type="ARBA" id="ARBA00022824"/>
    </source>
</evidence>
<dbReference type="EMBL" id="OIVN01003334">
    <property type="protein sequence ID" value="SPD10414.1"/>
    <property type="molecule type" value="Genomic_DNA"/>
</dbReference>
<protein>
    <recommendedName>
        <fullName evidence="3">histidine kinase</fullName>
        <ecNumber evidence="3">2.7.13.3</ecNumber>
    </recommendedName>
</protein>
<evidence type="ECO:0000259" key="16">
    <source>
        <dbReference type="PROSITE" id="PS50110"/>
    </source>
</evidence>
<dbReference type="GO" id="GO:0000155">
    <property type="term" value="F:phosphorelay sensor kinase activity"/>
    <property type="evidence" value="ECO:0007669"/>
    <property type="project" value="InterPro"/>
</dbReference>
<dbReference type="GO" id="GO:0048509">
    <property type="term" value="P:regulation of meristem development"/>
    <property type="evidence" value="ECO:0007669"/>
    <property type="project" value="UniProtKB-ARBA"/>
</dbReference>
<dbReference type="GO" id="GO:0005789">
    <property type="term" value="C:endoplasmic reticulum membrane"/>
    <property type="evidence" value="ECO:0007669"/>
    <property type="project" value="UniProtKB-SubCell"/>
</dbReference>
<dbReference type="InterPro" id="IPR005467">
    <property type="entry name" value="His_kinase_dom"/>
</dbReference>
<evidence type="ECO:0000256" key="13">
    <source>
        <dbReference type="SAM" id="MobiDB-lite"/>
    </source>
</evidence>
<evidence type="ECO:0000259" key="17">
    <source>
        <dbReference type="PROSITE" id="PS50839"/>
    </source>
</evidence>
<keyword evidence="10 14" id="KW-0472">Membrane</keyword>
<evidence type="ECO:0000256" key="9">
    <source>
        <dbReference type="ARBA" id="ARBA00022989"/>
    </source>
</evidence>
<dbReference type="GO" id="GO:1901701">
    <property type="term" value="P:cellular response to oxygen-containing compound"/>
    <property type="evidence" value="ECO:0007669"/>
    <property type="project" value="UniProtKB-ARBA"/>
</dbReference>
<dbReference type="GO" id="GO:0005634">
    <property type="term" value="C:nucleus"/>
    <property type="evidence" value="ECO:0007669"/>
    <property type="project" value="TreeGrafter"/>
</dbReference>
<dbReference type="Pfam" id="PF03924">
    <property type="entry name" value="CHASE"/>
    <property type="match status" value="1"/>
</dbReference>
<dbReference type="InterPro" id="IPR001789">
    <property type="entry name" value="Sig_transdc_resp-reg_receiver"/>
</dbReference>
<dbReference type="GO" id="GO:0043424">
    <property type="term" value="F:protein histidine kinase binding"/>
    <property type="evidence" value="ECO:0007669"/>
    <property type="project" value="UniProtKB-ARBA"/>
</dbReference>
<dbReference type="SUPFAM" id="SSF47384">
    <property type="entry name" value="Homodimeric domain of signal transducing histidine kinase"/>
    <property type="match status" value="1"/>
</dbReference>
<dbReference type="Pfam" id="PF02518">
    <property type="entry name" value="HATPase_c"/>
    <property type="match status" value="1"/>
</dbReference>
<dbReference type="PRINTS" id="PR00344">
    <property type="entry name" value="BCTRLSENSOR"/>
</dbReference>
<dbReference type="Pfam" id="PF00072">
    <property type="entry name" value="Response_reg"/>
    <property type="match status" value="1"/>
</dbReference>
<feature type="region of interest" description="Disordered" evidence="13">
    <location>
        <begin position="273"/>
        <end position="328"/>
    </location>
</feature>
<dbReference type="CDD" id="cd16922">
    <property type="entry name" value="HATPase_EvgS-ArcB-TorS-like"/>
    <property type="match status" value="1"/>
</dbReference>
<dbReference type="SMART" id="SM01079">
    <property type="entry name" value="CHASE"/>
    <property type="match status" value="1"/>
</dbReference>
<dbReference type="GO" id="GO:0009414">
    <property type="term" value="P:response to water deprivation"/>
    <property type="evidence" value="ECO:0007669"/>
    <property type="project" value="UniProtKB-ARBA"/>
</dbReference>
<dbReference type="GO" id="GO:0048831">
    <property type="term" value="P:regulation of shoot system development"/>
    <property type="evidence" value="ECO:0007669"/>
    <property type="project" value="UniProtKB-ARBA"/>
</dbReference>
<feature type="domain" description="Response regulatory" evidence="16">
    <location>
        <begin position="938"/>
        <end position="1075"/>
    </location>
</feature>
<feature type="transmembrane region" description="Helical" evidence="14">
    <location>
        <begin position="60"/>
        <end position="78"/>
    </location>
</feature>
<dbReference type="Gene3D" id="3.30.565.10">
    <property type="entry name" value="Histidine kinase-like ATPase, C-terminal domain"/>
    <property type="match status" value="1"/>
</dbReference>
<evidence type="ECO:0000256" key="3">
    <source>
        <dbReference type="ARBA" id="ARBA00012438"/>
    </source>
</evidence>
<comment type="caution">
    <text evidence="12">Lacks conserved residue(s) required for the propagation of feature annotation.</text>
</comment>
<feature type="modified residue" description="4-aspartylphosphate" evidence="12">
    <location>
        <position position="988"/>
    </location>
</feature>
<dbReference type="SUPFAM" id="SSF55874">
    <property type="entry name" value="ATPase domain of HSP90 chaperone/DNA topoisomerase II/histidine kinase"/>
    <property type="match status" value="1"/>
</dbReference>
<evidence type="ECO:0000256" key="11">
    <source>
        <dbReference type="ARBA" id="ARBA00023170"/>
    </source>
</evidence>
<evidence type="ECO:0000256" key="7">
    <source>
        <dbReference type="ARBA" id="ARBA00022777"/>
    </source>
</evidence>
<dbReference type="GO" id="GO:0033554">
    <property type="term" value="P:cellular response to stress"/>
    <property type="evidence" value="ECO:0007669"/>
    <property type="project" value="UniProtKB-ARBA"/>
</dbReference>
<organism evidence="18">
    <name type="scientific">Fagus sylvatica</name>
    <name type="common">Beechnut</name>
    <dbReference type="NCBI Taxonomy" id="28930"/>
    <lineage>
        <taxon>Eukaryota</taxon>
        <taxon>Viridiplantae</taxon>
        <taxon>Streptophyta</taxon>
        <taxon>Embryophyta</taxon>
        <taxon>Tracheophyta</taxon>
        <taxon>Spermatophyta</taxon>
        <taxon>Magnoliopsida</taxon>
        <taxon>eudicotyledons</taxon>
        <taxon>Gunneridae</taxon>
        <taxon>Pentapetalae</taxon>
        <taxon>rosids</taxon>
        <taxon>fabids</taxon>
        <taxon>Fagales</taxon>
        <taxon>Fagaceae</taxon>
        <taxon>Fagus</taxon>
    </lineage>
</organism>
<dbReference type="FunFam" id="1.10.287.130:FF:000015">
    <property type="entry name" value="Histidine kinase 4"/>
    <property type="match status" value="1"/>
</dbReference>
<dbReference type="Gene3D" id="3.40.50.2300">
    <property type="match status" value="1"/>
</dbReference>
<sequence>MNWFINGGIMDTKTGLLGDSGKMWLKWWEKISGNSCKNFNHYYQYIWSRRVPKAWWKKLLITWLLGWLVVSLWIFWYMSIQATEKRKETLSSMCDERARMLQDQFNVSMNHIQAMSILISTFHHGKNPSAIDQRTFARYTERTAFERPLTSGVAYAVRVLHSERAQFEGQQGWTIKRMDTLEQNPVHKDDYAPEALEPSPIQEEYAPVIFAQDTISHVVSIDLLSGKEDRENVMRARESGKGVLTAPFRLLKSNRLGVILTFAVYKMDLPSNATPNERIQATDGLSLKRKAEREGSFSLQAQRRERKMPSEKKRKPERKKEAARPNRSTPLIFRRRKSKSELIVHRRRYLGGVFDVESLVEKLLQQLASKQTILVNVYDTTNCSHPISMYGSNVSDDGLQRVSTLNFGDPFRKHEMHCRFKQKPPWPWLAITTSFGILVIACLVGYIFHATVNRIAKVEDDYNEMMELKKKAEAADVAKSQFLATVSHEIRTPMNGVLGESFKLLLINLGMLHMLMDTVLDVTQQDYVRTAQASGKALVSLINEVLDQAKIESGRLELDAVQFDLRAILDDVLSLFSGKSQEKGVELAVYISDRVPEMLIGDPGRFRQIITNLMGNSIKFTEKGHIFVTVHLVEEVIGSTEVETSSKNTLSGFPVADRHCSWEEFKAFSQEGPTCLLSSSSSDLINLIVSVEDTGVGIPLEAQSRVFTPFMQVGPSISRTHGGTGIGLSISKCLVGLMNGEIGFVSIPKIGSTFTFTAVLTNGCSNPNEYKSQQINNQSNSATSEFQGMTTLVVDPRPVRAKMSRYHIQRLGISVEVVSDLNQSWSKISSGNKVVDMVLVEQEVWDRDTHISASFIINLKKIDHGIPPKLFLLANSISSSRTNAATSGGFSPYIIMKPLRASMLAASLQPAMGVGSKGNLRNRELPSLSLRSLLRGRKILIIDDNNVNLKVAAGALKRYGADVVCAESGIKAIEFLKPPHRFDACFMDIQMPEMDGFEATRKIRDMEHCFNNRIRCGEASVEAYDNISNWHVPILAMTADVIQATHEECLRCGMDGYVSKPFEAEQLYQEVLRFFPTVSNGNL</sequence>
<dbReference type="InterPro" id="IPR003594">
    <property type="entry name" value="HATPase_dom"/>
</dbReference>
<dbReference type="InterPro" id="IPR036890">
    <property type="entry name" value="HATPase_C_sf"/>
</dbReference>
<dbReference type="FunFam" id="3.30.450.350:FF:000001">
    <property type="entry name" value="Histidine kinase 4"/>
    <property type="match status" value="1"/>
</dbReference>
<dbReference type="PROSITE" id="PS50110">
    <property type="entry name" value="RESPONSE_REGULATORY"/>
    <property type="match status" value="2"/>
</dbReference>
<dbReference type="GO" id="GO:0010029">
    <property type="term" value="P:regulation of seed germination"/>
    <property type="evidence" value="ECO:0007669"/>
    <property type="project" value="UniProtKB-ARBA"/>
</dbReference>
<keyword evidence="6 14" id="KW-0812">Transmembrane</keyword>
<dbReference type="SUPFAM" id="SSF52172">
    <property type="entry name" value="CheY-like"/>
    <property type="match status" value="2"/>
</dbReference>
<dbReference type="Gene3D" id="6.10.250.1190">
    <property type="match status" value="1"/>
</dbReference>
<evidence type="ECO:0000259" key="15">
    <source>
        <dbReference type="PROSITE" id="PS50109"/>
    </source>
</evidence>
<keyword evidence="4 12" id="KW-0597">Phosphoprotein</keyword>
<feature type="domain" description="Histidine kinase" evidence="15">
    <location>
        <begin position="485"/>
        <end position="762"/>
    </location>
</feature>
<dbReference type="AlphaFoldDB" id="A0A2N9HFN6"/>
<evidence type="ECO:0000256" key="2">
    <source>
        <dbReference type="ARBA" id="ARBA00004477"/>
    </source>
</evidence>
<dbReference type="PROSITE" id="PS50839">
    <property type="entry name" value="CHASE"/>
    <property type="match status" value="1"/>
</dbReference>
<evidence type="ECO:0000256" key="6">
    <source>
        <dbReference type="ARBA" id="ARBA00022692"/>
    </source>
</evidence>
<evidence type="ECO:0000256" key="5">
    <source>
        <dbReference type="ARBA" id="ARBA00022679"/>
    </source>
</evidence>
<reference evidence="18" key="1">
    <citation type="submission" date="2018-02" db="EMBL/GenBank/DDBJ databases">
        <authorList>
            <person name="Cohen D.B."/>
            <person name="Kent A.D."/>
        </authorList>
    </citation>
    <scope>NUCLEOTIDE SEQUENCE</scope>
</reference>
<feature type="transmembrane region" description="Helical" evidence="14">
    <location>
        <begin position="426"/>
        <end position="448"/>
    </location>
</feature>
<dbReference type="PANTHER" id="PTHR43719">
    <property type="entry name" value="TWO-COMPONENT HISTIDINE KINASE"/>
    <property type="match status" value="1"/>
</dbReference>
<dbReference type="Pfam" id="PF24896">
    <property type="entry name" value="Receiver_CRE1"/>
    <property type="match status" value="1"/>
</dbReference>
<dbReference type="InterPro" id="IPR003661">
    <property type="entry name" value="HisK_dim/P_dom"/>
</dbReference>
<dbReference type="Pfam" id="PF00512">
    <property type="entry name" value="HisKA"/>
    <property type="match status" value="1"/>
</dbReference>
<dbReference type="SMART" id="SM00448">
    <property type="entry name" value="REC"/>
    <property type="match status" value="1"/>
</dbReference>
<evidence type="ECO:0000256" key="10">
    <source>
        <dbReference type="ARBA" id="ARBA00023136"/>
    </source>
</evidence>
<keyword evidence="11" id="KW-0675">Receptor</keyword>
<accession>A0A2N9HFN6</accession>
<dbReference type="SMART" id="SM00388">
    <property type="entry name" value="HisKA"/>
    <property type="match status" value="1"/>
</dbReference>
<evidence type="ECO:0000256" key="1">
    <source>
        <dbReference type="ARBA" id="ARBA00000085"/>
    </source>
</evidence>
<name>A0A2N9HFN6_FAGSY</name>
<dbReference type="PROSITE" id="PS50109">
    <property type="entry name" value="HIS_KIN"/>
    <property type="match status" value="1"/>
</dbReference>
<feature type="domain" description="Response regulatory" evidence="16">
    <location>
        <begin position="790"/>
        <end position="912"/>
    </location>
</feature>
<evidence type="ECO:0000256" key="4">
    <source>
        <dbReference type="ARBA" id="ARBA00022553"/>
    </source>
</evidence>
<dbReference type="Gene3D" id="3.30.450.350">
    <property type="entry name" value="CHASE domain"/>
    <property type="match status" value="1"/>
</dbReference>
<dbReference type="InterPro" id="IPR004358">
    <property type="entry name" value="Sig_transdc_His_kin-like_C"/>
</dbReference>
<dbReference type="Gene3D" id="1.10.287.130">
    <property type="match status" value="1"/>
</dbReference>
<dbReference type="InterPro" id="IPR036097">
    <property type="entry name" value="HisK_dim/P_sf"/>
</dbReference>
<dbReference type="GO" id="GO:0006970">
    <property type="term" value="P:response to osmotic stress"/>
    <property type="evidence" value="ECO:0007669"/>
    <property type="project" value="UniProtKB-ARBA"/>
</dbReference>
<keyword evidence="9 14" id="KW-1133">Transmembrane helix</keyword>
<keyword evidence="5" id="KW-0808">Transferase</keyword>
<dbReference type="InterPro" id="IPR011006">
    <property type="entry name" value="CheY-like_superfamily"/>
</dbReference>
<dbReference type="InterPro" id="IPR042240">
    <property type="entry name" value="CHASE_sf"/>
</dbReference>
<comment type="subcellular location">
    <subcellularLocation>
        <location evidence="2">Endoplasmic reticulum membrane</location>
        <topology evidence="2">Multi-pass membrane protein</topology>
    </subcellularLocation>
</comment>
<evidence type="ECO:0000256" key="12">
    <source>
        <dbReference type="PROSITE-ProRule" id="PRU00169"/>
    </source>
</evidence>
<keyword evidence="8" id="KW-0256">Endoplasmic reticulum</keyword>
<comment type="catalytic activity">
    <reaction evidence="1">
        <text>ATP + protein L-histidine = ADP + protein N-phospho-L-histidine.</text>
        <dbReference type="EC" id="2.7.13.3"/>
    </reaction>
</comment>
<dbReference type="PANTHER" id="PTHR43719:SF73">
    <property type="entry name" value="HISTIDINE KINASE 3"/>
    <property type="match status" value="1"/>
</dbReference>
<gene>
    <name evidence="18" type="ORF">FSB_LOCUS38296</name>
</gene>
<dbReference type="SMART" id="SM00387">
    <property type="entry name" value="HATPase_c"/>
    <property type="match status" value="1"/>
</dbReference>
<keyword evidence="7" id="KW-0418">Kinase</keyword>
<dbReference type="InterPro" id="IPR006189">
    <property type="entry name" value="CHASE_dom"/>
</dbReference>
<feature type="domain" description="CHASE" evidence="17">
    <location>
        <begin position="127"/>
        <end position="417"/>
    </location>
</feature>
<dbReference type="EC" id="2.7.13.3" evidence="3"/>
<dbReference type="CDD" id="cd17546">
    <property type="entry name" value="REC_hyHK_CKI1_RcsC-like"/>
    <property type="match status" value="1"/>
</dbReference>
<evidence type="ECO:0000313" key="18">
    <source>
        <dbReference type="EMBL" id="SPD10414.1"/>
    </source>
</evidence>
<dbReference type="InterPro" id="IPR056839">
    <property type="entry name" value="Receiver_AHK4/CRE1_1st"/>
</dbReference>
<evidence type="ECO:0000256" key="14">
    <source>
        <dbReference type="SAM" id="Phobius"/>
    </source>
</evidence>
<proteinExistence type="predicted"/>
<dbReference type="InterPro" id="IPR050956">
    <property type="entry name" value="2C_system_His_kinase"/>
</dbReference>